<reference evidence="1" key="2">
    <citation type="submission" date="2020-03" db="EMBL/GenBank/DDBJ databases">
        <title>Walnut 2.0.</title>
        <authorList>
            <person name="Marrano A."/>
            <person name="Britton M."/>
            <person name="Zimin A.V."/>
            <person name="Zaini P.A."/>
            <person name="Workman R."/>
            <person name="Puiu D."/>
            <person name="Bianco L."/>
            <person name="Allen B.J."/>
            <person name="Troggio M."/>
            <person name="Leslie C.A."/>
            <person name="Timp W."/>
            <person name="Dendekar A."/>
            <person name="Salzberg S.L."/>
            <person name="Neale D.B."/>
        </authorList>
    </citation>
    <scope>NUCLEOTIDE SEQUENCE</scope>
    <source>
        <tissue evidence="1">Leaves</tissue>
    </source>
</reference>
<accession>A0A833XGW0</accession>
<dbReference type="PANTHER" id="PTHR33710:SF62">
    <property type="entry name" value="DUF4283 DOMAIN PROTEIN"/>
    <property type="match status" value="1"/>
</dbReference>
<sequence length="147" mass="17108">MAQFKEVLEESELHDVGWHGDKFTWSNRHVDETFTKEILDRAVTNSKWFEAYPDKMLEVLPVRCSDHRSIVLWFDKQVGRGKNITYKRKFRYEAAWALEEDCGSVIGAECGKEMAGHSHTSLVQRLLANCSKALTNWDCRKEKDRGK</sequence>
<organism evidence="1 2">
    <name type="scientific">Juglans regia</name>
    <name type="common">English walnut</name>
    <dbReference type="NCBI Taxonomy" id="51240"/>
    <lineage>
        <taxon>Eukaryota</taxon>
        <taxon>Viridiplantae</taxon>
        <taxon>Streptophyta</taxon>
        <taxon>Embryophyta</taxon>
        <taxon>Tracheophyta</taxon>
        <taxon>Spermatophyta</taxon>
        <taxon>Magnoliopsida</taxon>
        <taxon>eudicotyledons</taxon>
        <taxon>Gunneridae</taxon>
        <taxon>Pentapetalae</taxon>
        <taxon>rosids</taxon>
        <taxon>fabids</taxon>
        <taxon>Fagales</taxon>
        <taxon>Juglandaceae</taxon>
        <taxon>Juglans</taxon>
    </lineage>
</organism>
<name>A0A833XGW0_JUGRE</name>
<evidence type="ECO:0000313" key="1">
    <source>
        <dbReference type="EMBL" id="KAF5466697.1"/>
    </source>
</evidence>
<dbReference type="Gramene" id="Jr07_30770_p1">
    <property type="protein sequence ID" value="cds.Jr07_30770_p1"/>
    <property type="gene ID" value="Jr07_30770"/>
</dbReference>
<dbReference type="AlphaFoldDB" id="A0A833XGW0"/>
<reference evidence="1" key="1">
    <citation type="submission" date="2015-10" db="EMBL/GenBank/DDBJ databases">
        <authorList>
            <person name="Martinez-Garcia P.J."/>
            <person name="Crepeau M.W."/>
            <person name="Puiu D."/>
            <person name="Gonzalez-Ibeas D."/>
            <person name="Whalen J."/>
            <person name="Stevens K."/>
            <person name="Paul R."/>
            <person name="Butterfield T."/>
            <person name="Britton M."/>
            <person name="Reagan R."/>
            <person name="Chakraborty S."/>
            <person name="Walawage S.L."/>
            <person name="Vasquez-Gross H.A."/>
            <person name="Cardeno C."/>
            <person name="Famula R."/>
            <person name="Pratt K."/>
            <person name="Kuruganti S."/>
            <person name="Aradhya M.K."/>
            <person name="Leslie C.A."/>
            <person name="Dandekar A.M."/>
            <person name="Salzberg S.L."/>
            <person name="Wegrzyn J.L."/>
            <person name="Langley C.H."/>
            <person name="Neale D.B."/>
        </authorList>
    </citation>
    <scope>NUCLEOTIDE SEQUENCE</scope>
    <source>
        <tissue evidence="1">Leaves</tissue>
    </source>
</reference>
<dbReference type="PANTHER" id="PTHR33710">
    <property type="entry name" value="BNAC02G09200D PROTEIN"/>
    <property type="match status" value="1"/>
</dbReference>
<evidence type="ECO:0000313" key="2">
    <source>
        <dbReference type="Proteomes" id="UP000619265"/>
    </source>
</evidence>
<proteinExistence type="predicted"/>
<evidence type="ECO:0008006" key="3">
    <source>
        <dbReference type="Google" id="ProtNLM"/>
    </source>
</evidence>
<dbReference type="Proteomes" id="UP000619265">
    <property type="component" value="Unassembled WGS sequence"/>
</dbReference>
<gene>
    <name evidence="1" type="ORF">F2P56_016602</name>
</gene>
<dbReference type="EMBL" id="LIHL02000007">
    <property type="protein sequence ID" value="KAF5466697.1"/>
    <property type="molecule type" value="Genomic_DNA"/>
</dbReference>
<dbReference type="InterPro" id="IPR036691">
    <property type="entry name" value="Endo/exonu/phosph_ase_sf"/>
</dbReference>
<comment type="caution">
    <text evidence="1">The sequence shown here is derived from an EMBL/GenBank/DDBJ whole genome shotgun (WGS) entry which is preliminary data.</text>
</comment>
<dbReference type="SUPFAM" id="SSF56219">
    <property type="entry name" value="DNase I-like"/>
    <property type="match status" value="1"/>
</dbReference>
<protein>
    <recommendedName>
        <fullName evidence="3">Reverse transcriptase</fullName>
    </recommendedName>
</protein>